<organism evidence="1 2">
    <name type="scientific">Paracoccus lichenicola</name>
    <dbReference type="NCBI Taxonomy" id="2665644"/>
    <lineage>
        <taxon>Bacteria</taxon>
        <taxon>Pseudomonadati</taxon>
        <taxon>Pseudomonadota</taxon>
        <taxon>Alphaproteobacteria</taxon>
        <taxon>Rhodobacterales</taxon>
        <taxon>Paracoccaceae</taxon>
        <taxon>Paracoccus</taxon>
    </lineage>
</organism>
<proteinExistence type="predicted"/>
<protein>
    <submittedName>
        <fullName evidence="1">Uncharacterized protein</fullName>
    </submittedName>
</protein>
<dbReference type="Proteomes" id="UP000481417">
    <property type="component" value="Unassembled WGS sequence"/>
</dbReference>
<accession>A0A6L6HPP4</accession>
<evidence type="ECO:0000313" key="1">
    <source>
        <dbReference type="EMBL" id="MTE01134.1"/>
    </source>
</evidence>
<dbReference type="EMBL" id="WMBT01000007">
    <property type="protein sequence ID" value="MTE01134.1"/>
    <property type="molecule type" value="Genomic_DNA"/>
</dbReference>
<keyword evidence="2" id="KW-1185">Reference proteome</keyword>
<reference evidence="1 2" key="1">
    <citation type="submission" date="2019-11" db="EMBL/GenBank/DDBJ databases">
        <authorList>
            <person name="Lang L."/>
        </authorList>
    </citation>
    <scope>NUCLEOTIDE SEQUENCE [LARGE SCALE GENOMIC DNA]</scope>
    <source>
        <strain evidence="1 2">YIM 132242</strain>
    </source>
</reference>
<comment type="caution">
    <text evidence="1">The sequence shown here is derived from an EMBL/GenBank/DDBJ whole genome shotgun (WGS) entry which is preliminary data.</text>
</comment>
<evidence type="ECO:0000313" key="2">
    <source>
        <dbReference type="Proteomes" id="UP000481417"/>
    </source>
</evidence>
<dbReference type="AlphaFoldDB" id="A0A6L6HPP4"/>
<dbReference type="RefSeq" id="WP_154765198.1">
    <property type="nucleotide sequence ID" value="NZ_WMBT01000007.1"/>
</dbReference>
<sequence length="631" mass="66672">MGASLSAIFFDRPAGHRERIQAEQDGQPIPRPFIAAELALRSGGVRHVMLVPQSIETVLSRRLVLRLGKVPVAEIDPDWLQLPQEEFPALVAQLSGQGLRKLLRVMLTTGASLFAGRVQTGLGDVIPNLMDICGIAALKPVAGTQIAGRMLLTYSAPGVTGLRDRTEAIALLEGRLIHFKGIDCLVEGELLHVLLPPGLRPAQIVLAPDAPLRLAKADASLRQLSARAWTQARGKACRDWLFACGGSGAAASLEGECSTGLIKPGITIRHLSLAPAGMLYAMILDDPGRVVRKVLLEWRGQHLELTLSHGVDGTARLTGLAALPGEVAGGEPCRIRVLDRSGRLDILAEAPVAAYDGSIPDGFEDAWTLGVDALRPLARARSGVHRAAPPSITQYFGPTQRCGFRILTSIGSSADLIRARAAMILAEGHGTPVEIVCTMAEGPLALGARQALAQAAAIHGIPHRLVLLPGATTAGERLRAALVDAGDAPALVLGADVLPENTGWLAFWVRRLRRQGALAPVLLASDGSIAATREGEDPWQGLPAAHLPASTRVTDRPLANCLALGRAGIAQLLHADAPHPDPAVWIASALRGSARAETRFPFRRFGPAPTQGAFAAALADTEFAMIEKNCE</sequence>
<name>A0A6L6HPP4_9RHOB</name>
<gene>
    <name evidence="1" type="ORF">GIY56_12630</name>
</gene>